<accession>F0ZYU9</accession>
<comment type="similarity">
    <text evidence="1">Belongs to the UXT family.</text>
</comment>
<protein>
    <recommendedName>
        <fullName evidence="5">Prefoldin alpha subunit family protein</fullName>
    </recommendedName>
</protein>
<dbReference type="OMA" id="HMPDGYK"/>
<evidence type="ECO:0008006" key="5">
    <source>
        <dbReference type="Google" id="ProtNLM"/>
    </source>
</evidence>
<dbReference type="CDD" id="cd23158">
    <property type="entry name" value="Prefoldin_UXT"/>
    <property type="match status" value="1"/>
</dbReference>
<dbReference type="PANTHER" id="PTHR13345">
    <property type="entry name" value="MEDIATOR OF RNA POLYMERASE II TRANSCRIPTION SUBUNIT 10"/>
    <property type="match status" value="1"/>
</dbReference>
<dbReference type="Gene3D" id="1.10.287.370">
    <property type="match status" value="1"/>
</dbReference>
<keyword evidence="2" id="KW-0175">Coiled coil</keyword>
<evidence type="ECO:0000313" key="3">
    <source>
        <dbReference type="EMBL" id="EGC30884.1"/>
    </source>
</evidence>
<evidence type="ECO:0000256" key="1">
    <source>
        <dbReference type="ARBA" id="ARBA00007666"/>
    </source>
</evidence>
<dbReference type="Pfam" id="PF02996">
    <property type="entry name" value="Prefoldin"/>
    <property type="match status" value="1"/>
</dbReference>
<name>F0ZYU9_DICPU</name>
<dbReference type="EMBL" id="GL871293">
    <property type="protein sequence ID" value="EGC30884.1"/>
    <property type="molecule type" value="Genomic_DNA"/>
</dbReference>
<dbReference type="SUPFAM" id="SSF46579">
    <property type="entry name" value="Prefoldin"/>
    <property type="match status" value="1"/>
</dbReference>
<dbReference type="InterPro" id="IPR009053">
    <property type="entry name" value="Prefoldin"/>
</dbReference>
<dbReference type="GO" id="GO:0000785">
    <property type="term" value="C:chromatin"/>
    <property type="evidence" value="ECO:0000318"/>
    <property type="project" value="GO_Central"/>
</dbReference>
<dbReference type="GeneID" id="10508465"/>
<dbReference type="InterPro" id="IPR004127">
    <property type="entry name" value="Prefoldin_subunit_alpha"/>
</dbReference>
<dbReference type="STRING" id="5786.F0ZYU9"/>
<dbReference type="GO" id="GO:0016592">
    <property type="term" value="C:mediator complex"/>
    <property type="evidence" value="ECO:0000318"/>
    <property type="project" value="GO_Central"/>
</dbReference>
<sequence length="159" mass="18808">MNKKQQQLEDQRLQKERIESIKYYEEFINDTLQVDLERVIGEREKIMENLENYLELKSNIELIEENKMESMKTMINLGSECYAKARVPDTKYIYVNIGLGVHVRYTLKEALNFIDEKESFLNTRIETLTKRINQVKTKIDLVQKGIQDLKSLDEISAPM</sequence>
<dbReference type="AlphaFoldDB" id="F0ZYU9"/>
<dbReference type="VEuPathDB" id="AmoebaDB:DICPUDRAFT_83203"/>
<dbReference type="Proteomes" id="UP000001064">
    <property type="component" value="Unassembled WGS sequence"/>
</dbReference>
<dbReference type="PRINTS" id="PR01502">
    <property type="entry name" value="UXTPROTEIN"/>
</dbReference>
<organism evidence="3 4">
    <name type="scientific">Dictyostelium purpureum</name>
    <name type="common">Slime mold</name>
    <dbReference type="NCBI Taxonomy" id="5786"/>
    <lineage>
        <taxon>Eukaryota</taxon>
        <taxon>Amoebozoa</taxon>
        <taxon>Evosea</taxon>
        <taxon>Eumycetozoa</taxon>
        <taxon>Dictyostelia</taxon>
        <taxon>Dictyosteliales</taxon>
        <taxon>Dictyosteliaceae</taxon>
        <taxon>Dictyostelium</taxon>
    </lineage>
</organism>
<dbReference type="KEGG" id="dpp:DICPUDRAFT_83203"/>
<evidence type="ECO:0000256" key="2">
    <source>
        <dbReference type="SAM" id="Coils"/>
    </source>
</evidence>
<gene>
    <name evidence="3" type="ORF">DICPUDRAFT_83203</name>
</gene>
<reference evidence="4" key="1">
    <citation type="journal article" date="2011" name="Genome Biol.">
        <title>Comparative genomics of the social amoebae Dictyostelium discoideum and Dictyostelium purpureum.</title>
        <authorList>
            <consortium name="US DOE Joint Genome Institute (JGI-PGF)"/>
            <person name="Sucgang R."/>
            <person name="Kuo A."/>
            <person name="Tian X."/>
            <person name="Salerno W."/>
            <person name="Parikh A."/>
            <person name="Feasley C.L."/>
            <person name="Dalin E."/>
            <person name="Tu H."/>
            <person name="Huang E."/>
            <person name="Barry K."/>
            <person name="Lindquist E."/>
            <person name="Shapiro H."/>
            <person name="Bruce D."/>
            <person name="Schmutz J."/>
            <person name="Salamov A."/>
            <person name="Fey P."/>
            <person name="Gaudet P."/>
            <person name="Anjard C."/>
            <person name="Babu M.M."/>
            <person name="Basu S."/>
            <person name="Bushmanova Y."/>
            <person name="van der Wel H."/>
            <person name="Katoh-Kurasawa M."/>
            <person name="Dinh C."/>
            <person name="Coutinho P.M."/>
            <person name="Saito T."/>
            <person name="Elias M."/>
            <person name="Schaap P."/>
            <person name="Kay R.R."/>
            <person name="Henrissat B."/>
            <person name="Eichinger L."/>
            <person name="Rivero F."/>
            <person name="Putnam N.H."/>
            <person name="West C.M."/>
            <person name="Loomis W.F."/>
            <person name="Chisholm R.L."/>
            <person name="Shaulsky G."/>
            <person name="Strassmann J.E."/>
            <person name="Queller D.C."/>
            <person name="Kuspa A."/>
            <person name="Grigoriev I.V."/>
        </authorList>
    </citation>
    <scope>NUCLEOTIDE SEQUENCE [LARGE SCALE GENOMIC DNA]</scope>
    <source>
        <strain evidence="4">QSDP1</strain>
    </source>
</reference>
<dbReference type="eggNOG" id="KOG3047">
    <property type="taxonomic scope" value="Eukaryota"/>
</dbReference>
<dbReference type="GO" id="GO:0000122">
    <property type="term" value="P:negative regulation of transcription by RNA polymerase II"/>
    <property type="evidence" value="ECO:0007669"/>
    <property type="project" value="InterPro"/>
</dbReference>
<dbReference type="RefSeq" id="XP_003292589.1">
    <property type="nucleotide sequence ID" value="XM_003292541.1"/>
</dbReference>
<keyword evidence="4" id="KW-1185">Reference proteome</keyword>
<dbReference type="InterPro" id="IPR003994">
    <property type="entry name" value="UXT"/>
</dbReference>
<dbReference type="PANTHER" id="PTHR13345:SF9">
    <property type="entry name" value="PROTEIN UXT"/>
    <property type="match status" value="1"/>
</dbReference>
<dbReference type="OrthoDB" id="433124at2759"/>
<dbReference type="InParanoid" id="F0ZYU9"/>
<evidence type="ECO:0000313" key="4">
    <source>
        <dbReference type="Proteomes" id="UP000001064"/>
    </source>
</evidence>
<dbReference type="FunCoup" id="F0ZYU9">
    <property type="interactions" value="57"/>
</dbReference>
<dbReference type="GO" id="GO:0003714">
    <property type="term" value="F:transcription corepressor activity"/>
    <property type="evidence" value="ECO:0000318"/>
    <property type="project" value="GO_Central"/>
</dbReference>
<proteinExistence type="inferred from homology"/>
<feature type="coiled-coil region" evidence="2">
    <location>
        <begin position="1"/>
        <end position="56"/>
    </location>
</feature>